<evidence type="ECO:0008006" key="3">
    <source>
        <dbReference type="Google" id="ProtNLM"/>
    </source>
</evidence>
<reference evidence="1" key="1">
    <citation type="journal article" date="2020" name="Stud. Mycol.">
        <title>101 Dothideomycetes genomes: a test case for predicting lifestyles and emergence of pathogens.</title>
        <authorList>
            <person name="Haridas S."/>
            <person name="Albert R."/>
            <person name="Binder M."/>
            <person name="Bloem J."/>
            <person name="Labutti K."/>
            <person name="Salamov A."/>
            <person name="Andreopoulos B."/>
            <person name="Baker S."/>
            <person name="Barry K."/>
            <person name="Bills G."/>
            <person name="Bluhm B."/>
            <person name="Cannon C."/>
            <person name="Castanera R."/>
            <person name="Culley D."/>
            <person name="Daum C."/>
            <person name="Ezra D."/>
            <person name="Gonzalez J."/>
            <person name="Henrissat B."/>
            <person name="Kuo A."/>
            <person name="Liang C."/>
            <person name="Lipzen A."/>
            <person name="Lutzoni F."/>
            <person name="Magnuson J."/>
            <person name="Mondo S."/>
            <person name="Nolan M."/>
            <person name="Ohm R."/>
            <person name="Pangilinan J."/>
            <person name="Park H.-J."/>
            <person name="Ramirez L."/>
            <person name="Alfaro M."/>
            <person name="Sun H."/>
            <person name="Tritt A."/>
            <person name="Yoshinaga Y."/>
            <person name="Zwiers L.-H."/>
            <person name="Turgeon B."/>
            <person name="Goodwin S."/>
            <person name="Spatafora J."/>
            <person name="Crous P."/>
            <person name="Grigoriev I."/>
        </authorList>
    </citation>
    <scope>NUCLEOTIDE SEQUENCE</scope>
    <source>
        <strain evidence="1">CBS 122367</strain>
    </source>
</reference>
<proteinExistence type="predicted"/>
<dbReference type="Gene3D" id="3.10.450.50">
    <property type="match status" value="1"/>
</dbReference>
<evidence type="ECO:0000313" key="1">
    <source>
        <dbReference type="EMBL" id="KAF2679955.1"/>
    </source>
</evidence>
<sequence length="163" mass="18099">MPDSPRLTTAKSYLSIFRTLDTHQLSSLLSEKFTQTFAPSSISPPGPFDKPGFIAHLTSLTKVMTGFPITILDVIESENSNAVWAHCTAMPEWRVDAMGGGEGEDGQEEEALKKWGFKGEYVFMMWMDASEEKVERCVEMLDSAATLRLMGLMGKAKENIGRK</sequence>
<protein>
    <recommendedName>
        <fullName evidence="3">SnoaL-like domain-containing protein</fullName>
    </recommendedName>
</protein>
<keyword evidence="2" id="KW-1185">Reference proteome</keyword>
<organism evidence="1 2">
    <name type="scientific">Lentithecium fluviatile CBS 122367</name>
    <dbReference type="NCBI Taxonomy" id="1168545"/>
    <lineage>
        <taxon>Eukaryota</taxon>
        <taxon>Fungi</taxon>
        <taxon>Dikarya</taxon>
        <taxon>Ascomycota</taxon>
        <taxon>Pezizomycotina</taxon>
        <taxon>Dothideomycetes</taxon>
        <taxon>Pleosporomycetidae</taxon>
        <taxon>Pleosporales</taxon>
        <taxon>Massarineae</taxon>
        <taxon>Lentitheciaceae</taxon>
        <taxon>Lentithecium</taxon>
    </lineage>
</organism>
<dbReference type="Proteomes" id="UP000799291">
    <property type="component" value="Unassembled WGS sequence"/>
</dbReference>
<gene>
    <name evidence="1" type="ORF">K458DRAFT_374466</name>
</gene>
<evidence type="ECO:0000313" key="2">
    <source>
        <dbReference type="Proteomes" id="UP000799291"/>
    </source>
</evidence>
<dbReference type="AlphaFoldDB" id="A0A6G1IP81"/>
<dbReference type="EMBL" id="MU005600">
    <property type="protein sequence ID" value="KAF2679955.1"/>
    <property type="molecule type" value="Genomic_DNA"/>
</dbReference>
<accession>A0A6G1IP81</accession>
<dbReference type="OrthoDB" id="3758478at2759"/>
<name>A0A6G1IP81_9PLEO</name>